<reference evidence="2" key="1">
    <citation type="submission" date="2015-02" db="EMBL/GenBank/DDBJ databases">
        <authorList>
            <person name="Chooi Y.-H."/>
        </authorList>
    </citation>
    <scope>NUCLEOTIDE SEQUENCE [LARGE SCALE GENOMIC DNA]</scope>
    <source>
        <strain evidence="2">strain Y</strain>
    </source>
</reference>
<gene>
    <name evidence="1" type="ORF">YBN1229_v1_2005</name>
</gene>
<dbReference type="Proteomes" id="UP000033187">
    <property type="component" value="Chromosome 1"/>
</dbReference>
<name>A0A0D6JFU3_9HYPH</name>
<dbReference type="KEGG" id="fil:BN1229_v1_2001"/>
<evidence type="ECO:0000313" key="1">
    <source>
        <dbReference type="EMBL" id="CPR19099.1"/>
    </source>
</evidence>
<proteinExistence type="predicted"/>
<organism evidence="1 2">
    <name type="scientific">Candidatus Filomicrobium marinum</name>
    <dbReference type="NCBI Taxonomy" id="1608628"/>
    <lineage>
        <taxon>Bacteria</taxon>
        <taxon>Pseudomonadati</taxon>
        <taxon>Pseudomonadota</taxon>
        <taxon>Alphaproteobacteria</taxon>
        <taxon>Hyphomicrobiales</taxon>
        <taxon>Hyphomicrobiaceae</taxon>
        <taxon>Filomicrobium</taxon>
    </lineage>
</organism>
<dbReference type="KEGG" id="fiy:BN1229_v1_2005"/>
<evidence type="ECO:0000313" key="2">
    <source>
        <dbReference type="Proteomes" id="UP000033187"/>
    </source>
</evidence>
<sequence>MVKQASLALVPIDVVEVFGVAFIHLDDRISTLLLMNVNLPTVRPLILSRQVEARC</sequence>
<keyword evidence="2" id="KW-1185">Reference proteome</keyword>
<protein>
    <submittedName>
        <fullName evidence="1">Uncharacterized protein</fullName>
    </submittedName>
</protein>
<dbReference type="AlphaFoldDB" id="A0A0D6JFU3"/>
<dbReference type="EMBL" id="LN829119">
    <property type="protein sequence ID" value="CPR19099.1"/>
    <property type="molecule type" value="Genomic_DNA"/>
</dbReference>
<accession>A0A0D6JFU3</accession>